<keyword evidence="3" id="KW-0805">Transcription regulation</keyword>
<feature type="compositionally biased region" description="Low complexity" evidence="8">
    <location>
        <begin position="144"/>
        <end position="167"/>
    </location>
</feature>
<proteinExistence type="inferred from homology"/>
<dbReference type="PANTHER" id="PTHR11988">
    <property type="entry name" value="THYROTROPH EMBRYONIC FACTOR RELATED"/>
    <property type="match status" value="1"/>
</dbReference>
<dbReference type="AlphaFoldDB" id="A0A8C7DXD9"/>
<evidence type="ECO:0000256" key="8">
    <source>
        <dbReference type="SAM" id="MobiDB-lite"/>
    </source>
</evidence>
<dbReference type="SUPFAM" id="SSF57959">
    <property type="entry name" value="Leucine zipper domain"/>
    <property type="match status" value="1"/>
</dbReference>
<keyword evidence="7" id="KW-0175">Coiled coil</keyword>
<feature type="domain" description="BZIP" evidence="9">
    <location>
        <begin position="279"/>
        <end position="342"/>
    </location>
</feature>
<gene>
    <name evidence="10" type="primary">LOC109884198</name>
</gene>
<keyword evidence="5" id="KW-0804">Transcription</keyword>
<evidence type="ECO:0000259" key="9">
    <source>
        <dbReference type="PROSITE" id="PS50217"/>
    </source>
</evidence>
<dbReference type="GO" id="GO:0000978">
    <property type="term" value="F:RNA polymerase II cis-regulatory region sequence-specific DNA binding"/>
    <property type="evidence" value="ECO:0007669"/>
    <property type="project" value="TreeGrafter"/>
</dbReference>
<dbReference type="Pfam" id="PF07716">
    <property type="entry name" value="bZIP_2"/>
    <property type="match status" value="1"/>
</dbReference>
<dbReference type="GeneTree" id="ENSGT00940000165399"/>
<reference evidence="10" key="1">
    <citation type="submission" date="2025-08" db="UniProtKB">
        <authorList>
            <consortium name="Ensembl"/>
        </authorList>
    </citation>
    <scope>IDENTIFICATION</scope>
</reference>
<keyword evidence="4" id="KW-0238">DNA-binding</keyword>
<evidence type="ECO:0000313" key="11">
    <source>
        <dbReference type="Proteomes" id="UP000694557"/>
    </source>
</evidence>
<dbReference type="GO" id="GO:0005634">
    <property type="term" value="C:nucleus"/>
    <property type="evidence" value="ECO:0007669"/>
    <property type="project" value="UniProtKB-SubCell"/>
</dbReference>
<evidence type="ECO:0000256" key="7">
    <source>
        <dbReference type="SAM" id="Coils"/>
    </source>
</evidence>
<evidence type="ECO:0000256" key="6">
    <source>
        <dbReference type="ARBA" id="ARBA00023242"/>
    </source>
</evidence>
<evidence type="ECO:0000256" key="2">
    <source>
        <dbReference type="ARBA" id="ARBA00009208"/>
    </source>
</evidence>
<organism evidence="10 11">
    <name type="scientific">Oncorhynchus kisutch</name>
    <name type="common">Coho salmon</name>
    <name type="synonym">Salmo kisutch</name>
    <dbReference type="NCBI Taxonomy" id="8019"/>
    <lineage>
        <taxon>Eukaryota</taxon>
        <taxon>Metazoa</taxon>
        <taxon>Chordata</taxon>
        <taxon>Craniata</taxon>
        <taxon>Vertebrata</taxon>
        <taxon>Euteleostomi</taxon>
        <taxon>Actinopterygii</taxon>
        <taxon>Neopterygii</taxon>
        <taxon>Teleostei</taxon>
        <taxon>Protacanthopterygii</taxon>
        <taxon>Salmoniformes</taxon>
        <taxon>Salmonidae</taxon>
        <taxon>Salmoninae</taxon>
        <taxon>Oncorhynchus</taxon>
    </lineage>
</organism>
<dbReference type="InterPro" id="IPR004827">
    <property type="entry name" value="bZIP"/>
</dbReference>
<dbReference type="PROSITE" id="PS50217">
    <property type="entry name" value="BZIP"/>
    <property type="match status" value="1"/>
</dbReference>
<dbReference type="GO" id="GO:0000981">
    <property type="term" value="F:DNA-binding transcription factor activity, RNA polymerase II-specific"/>
    <property type="evidence" value="ECO:0007669"/>
    <property type="project" value="TreeGrafter"/>
</dbReference>
<name>A0A8C7DXD9_ONCKI</name>
<feature type="region of interest" description="Disordered" evidence="8">
    <location>
        <begin position="136"/>
        <end position="219"/>
    </location>
</feature>
<dbReference type="CDD" id="cd14695">
    <property type="entry name" value="bZIP_HLF"/>
    <property type="match status" value="1"/>
</dbReference>
<comment type="subcellular location">
    <subcellularLocation>
        <location evidence="1">Nucleus</location>
    </subcellularLocation>
</comment>
<dbReference type="SMART" id="SM00338">
    <property type="entry name" value="BRLZ"/>
    <property type="match status" value="1"/>
</dbReference>
<evidence type="ECO:0000256" key="1">
    <source>
        <dbReference type="ARBA" id="ARBA00004123"/>
    </source>
</evidence>
<evidence type="ECO:0000256" key="3">
    <source>
        <dbReference type="ARBA" id="ARBA00023015"/>
    </source>
</evidence>
<keyword evidence="6" id="KW-0539">Nucleus</keyword>
<evidence type="ECO:0000313" key="10">
    <source>
        <dbReference type="Ensembl" id="ENSOKIP00005024965.1"/>
    </source>
</evidence>
<protein>
    <submittedName>
        <fullName evidence="10">D site albumin promoter binding protein b</fullName>
    </submittedName>
</protein>
<dbReference type="FunFam" id="1.20.5.170:FF:000007">
    <property type="entry name" value="hepatic leukemia factor isoform X2"/>
    <property type="match status" value="1"/>
</dbReference>
<dbReference type="Ensembl" id="ENSOKIT00005026443.1">
    <property type="protein sequence ID" value="ENSOKIP00005024965.1"/>
    <property type="gene ID" value="ENSOKIG00005010843.1"/>
</dbReference>
<accession>A0A8C7DXD9</accession>
<dbReference type="Gene3D" id="1.20.5.170">
    <property type="match status" value="1"/>
</dbReference>
<reference evidence="10" key="2">
    <citation type="submission" date="2025-09" db="UniProtKB">
        <authorList>
            <consortium name="Ensembl"/>
        </authorList>
    </citation>
    <scope>IDENTIFICATION</scope>
</reference>
<feature type="compositionally biased region" description="Low complexity" evidence="8">
    <location>
        <begin position="175"/>
        <end position="187"/>
    </location>
</feature>
<dbReference type="InterPro" id="IPR040223">
    <property type="entry name" value="PAR_bZIP"/>
</dbReference>
<dbReference type="InterPro" id="IPR046347">
    <property type="entry name" value="bZIP_sf"/>
</dbReference>
<sequence length="349" mass="37485">MSRQLTQLLTPDLPAGASPQFGNCNQSGGSISGGHLNSMASLKSLLQHPMKGDRAILKDCCDVKDKDRTITDMDEDSLGGGNGGCNMRSGSSGVSSSNSNSAFLGPLLWERTLPVEGGLFQLQYMDLEEFLTENGMGGVHGQNSSSTAQIPSQSSQSAVPNQSSQCPPSSPPPCSSASSSSSSSSPSLIGLEVAHMNDDCGSPGSSVSSSSCTPLMTPTSNGPDVMGGFEPDAADVALSSVPGQDAFDPRRHRFSEDELKPQPMIKKARKMLVPADLKDDKYWSRRCKNNEAAKRSRDARRLKENQISVRAAFLERENQALRQEVADMRKELGRCRNILNKYENRHGDQ</sequence>
<dbReference type="Proteomes" id="UP000694557">
    <property type="component" value="Unassembled WGS sequence"/>
</dbReference>
<feature type="coiled-coil region" evidence="7">
    <location>
        <begin position="304"/>
        <end position="345"/>
    </location>
</feature>
<dbReference type="PANTHER" id="PTHR11988:SF7">
    <property type="entry name" value="D SITE-BINDING PROTEIN"/>
    <property type="match status" value="1"/>
</dbReference>
<evidence type="ECO:0000256" key="5">
    <source>
        <dbReference type="ARBA" id="ARBA00023163"/>
    </source>
</evidence>
<feature type="region of interest" description="Disordered" evidence="8">
    <location>
        <begin position="72"/>
        <end position="98"/>
    </location>
</feature>
<feature type="compositionally biased region" description="Low complexity" evidence="8">
    <location>
        <begin position="85"/>
        <end position="98"/>
    </location>
</feature>
<feature type="compositionally biased region" description="Low complexity" evidence="8">
    <location>
        <begin position="201"/>
        <end position="211"/>
    </location>
</feature>
<evidence type="ECO:0000256" key="4">
    <source>
        <dbReference type="ARBA" id="ARBA00023125"/>
    </source>
</evidence>
<keyword evidence="11" id="KW-1185">Reference proteome</keyword>
<comment type="similarity">
    <text evidence="2">Belongs to the bZIP family. PAR subfamily.</text>
</comment>